<dbReference type="EMBL" id="KZ111015">
    <property type="protein sequence ID" value="OSX55742.1"/>
    <property type="molecule type" value="Genomic_DNA"/>
</dbReference>
<protein>
    <submittedName>
        <fullName evidence="2">Uncharacterized protein</fullName>
    </submittedName>
</protein>
<gene>
    <name evidence="2" type="ORF">POSPLADRAFT_1063618</name>
</gene>
<proteinExistence type="predicted"/>
<dbReference type="AlphaFoldDB" id="A0A1X6MHR0"/>
<dbReference type="RefSeq" id="XP_024332536.1">
    <property type="nucleotide sequence ID" value="XM_024481697.1"/>
</dbReference>
<dbReference type="GeneID" id="36326647"/>
<feature type="compositionally biased region" description="Polar residues" evidence="1">
    <location>
        <begin position="163"/>
        <end position="173"/>
    </location>
</feature>
<evidence type="ECO:0000256" key="1">
    <source>
        <dbReference type="SAM" id="MobiDB-lite"/>
    </source>
</evidence>
<dbReference type="Proteomes" id="UP000194127">
    <property type="component" value="Unassembled WGS sequence"/>
</dbReference>
<keyword evidence="3" id="KW-1185">Reference proteome</keyword>
<organism evidence="2 3">
    <name type="scientific">Postia placenta MAD-698-R-SB12</name>
    <dbReference type="NCBI Taxonomy" id="670580"/>
    <lineage>
        <taxon>Eukaryota</taxon>
        <taxon>Fungi</taxon>
        <taxon>Dikarya</taxon>
        <taxon>Basidiomycota</taxon>
        <taxon>Agaricomycotina</taxon>
        <taxon>Agaricomycetes</taxon>
        <taxon>Polyporales</taxon>
        <taxon>Adustoporiaceae</taxon>
        <taxon>Rhodonia</taxon>
    </lineage>
</organism>
<evidence type="ECO:0000313" key="3">
    <source>
        <dbReference type="Proteomes" id="UP000194127"/>
    </source>
</evidence>
<feature type="region of interest" description="Disordered" evidence="1">
    <location>
        <begin position="160"/>
        <end position="181"/>
    </location>
</feature>
<sequence>MSSLPYPSVESYKIPRESVDVEAIAQKCAWYLQATGEDTEYLSYDPTRRDKLIAELYERPDVAPNFGAENLVPFGSDPDVYLKFADGEIERLTPPQSFKDRIMRLHFAFAALMVFNHYKFKYGLLDHHDLRLKVMERQTQLMKEWYDTVFCRLFPDRVKPKSAPSNALTTSRSRPVPINPPATGGRTVSARFVDADDVKQFLNNPHTLVGKRFIHMPPVDQDQDYRGTWQVDSYTVRRVDMDVEHEYLCLLEAFGDSPVPMGPEEVGYLLRYSQVQATL</sequence>
<accession>A0A1X6MHR0</accession>
<evidence type="ECO:0000313" key="2">
    <source>
        <dbReference type="EMBL" id="OSX55742.1"/>
    </source>
</evidence>
<dbReference type="OrthoDB" id="2748698at2759"/>
<reference evidence="2 3" key="1">
    <citation type="submission" date="2017-04" db="EMBL/GenBank/DDBJ databases">
        <title>Genome Sequence of the Model Brown-Rot Fungus Postia placenta SB12.</title>
        <authorList>
            <consortium name="DOE Joint Genome Institute"/>
            <person name="Gaskell J."/>
            <person name="Kersten P."/>
            <person name="Larrondo L.F."/>
            <person name="Canessa P."/>
            <person name="Martinez D."/>
            <person name="Hibbett D."/>
            <person name="Schmoll M."/>
            <person name="Kubicek C.P."/>
            <person name="Martinez A.T."/>
            <person name="Yadav J."/>
            <person name="Master E."/>
            <person name="Magnuson J.K."/>
            <person name="James T."/>
            <person name="Yaver D."/>
            <person name="Berka R."/>
            <person name="Labutti K."/>
            <person name="Lipzen A."/>
            <person name="Aerts A."/>
            <person name="Barry K."/>
            <person name="Henrissat B."/>
            <person name="Blanchette R."/>
            <person name="Grigoriev I."/>
            <person name="Cullen D."/>
        </authorList>
    </citation>
    <scope>NUCLEOTIDE SEQUENCE [LARGE SCALE GENOMIC DNA]</scope>
    <source>
        <strain evidence="2 3">MAD-698-R-SB12</strain>
    </source>
</reference>
<name>A0A1X6MHR0_9APHY</name>